<name>A0A8J2Q8S2_9BILA</name>
<dbReference type="Proteomes" id="UP000746747">
    <property type="component" value="Unassembled WGS sequence"/>
</dbReference>
<dbReference type="AlphaFoldDB" id="A0A8J2Q8S2"/>
<gene>
    <name evidence="2" type="ORF">CJOHNSTONI_LOCUS8313</name>
</gene>
<feature type="compositionally biased region" description="Basic and acidic residues" evidence="1">
    <location>
        <begin position="104"/>
        <end position="121"/>
    </location>
</feature>
<keyword evidence="3" id="KW-1185">Reference proteome</keyword>
<protein>
    <submittedName>
        <fullName evidence="2">Uncharacterized protein</fullName>
    </submittedName>
</protein>
<feature type="region of interest" description="Disordered" evidence="1">
    <location>
        <begin position="167"/>
        <end position="191"/>
    </location>
</feature>
<reference evidence="2" key="1">
    <citation type="submission" date="2021-09" db="EMBL/GenBank/DDBJ databases">
        <authorList>
            <consortium name="Pathogen Informatics"/>
        </authorList>
    </citation>
    <scope>NUCLEOTIDE SEQUENCE</scope>
</reference>
<feature type="region of interest" description="Disordered" evidence="1">
    <location>
        <begin position="337"/>
        <end position="397"/>
    </location>
</feature>
<sequence length="397" mass="45303">MKNTGSKWIGPNGFLSSSRAIIPQEAVHFIKKEAKRVIENKQGTKAVRNTNIESKSAYQQNPDFKSSRISIYPLHIANHYLKLSKENEKYFYDRFKKKLNDSKETSFSHEVSDKEGIHESNDTISPNGKFNRAYILSTTHDFGVKESPSNYQLQLANTTEELLKMQENSSISSNDTAKKESSHEVGREIKSINEFQSENSYTAIAEKKKQEKIPYLNSLPTPSRCPPLDPLQHSSKHINTDENCGQSLEGWTKDPQCVCVYFVAEYNNEGCPIKFHTLCYRPIDQKTDYKTEGLQISEKSFGQNIETDSSGQREKIGNYDHQSTIAYKLLNEKRESEMMERSRIEGDKKLNQTVPIDQEAESKESESKGGAESTSETFNINEFNKRSNETLESSEQI</sequence>
<evidence type="ECO:0000313" key="2">
    <source>
        <dbReference type="EMBL" id="CAG9538620.1"/>
    </source>
</evidence>
<dbReference type="EMBL" id="CAKAEH010001681">
    <property type="protein sequence ID" value="CAG9538620.1"/>
    <property type="molecule type" value="Genomic_DNA"/>
</dbReference>
<comment type="caution">
    <text evidence="2">The sequence shown here is derived from an EMBL/GenBank/DDBJ whole genome shotgun (WGS) entry which is preliminary data.</text>
</comment>
<accession>A0A8J2Q8S2</accession>
<organism evidence="2 3">
    <name type="scientific">Cercopithifilaria johnstoni</name>
    <dbReference type="NCBI Taxonomy" id="2874296"/>
    <lineage>
        <taxon>Eukaryota</taxon>
        <taxon>Metazoa</taxon>
        <taxon>Ecdysozoa</taxon>
        <taxon>Nematoda</taxon>
        <taxon>Chromadorea</taxon>
        <taxon>Rhabditida</taxon>
        <taxon>Spirurina</taxon>
        <taxon>Spiruromorpha</taxon>
        <taxon>Filarioidea</taxon>
        <taxon>Onchocercidae</taxon>
        <taxon>Cercopithifilaria</taxon>
    </lineage>
</organism>
<feature type="compositionally biased region" description="Basic and acidic residues" evidence="1">
    <location>
        <begin position="176"/>
        <end position="191"/>
    </location>
</feature>
<feature type="compositionally biased region" description="Basic and acidic residues" evidence="1">
    <location>
        <begin position="337"/>
        <end position="350"/>
    </location>
</feature>
<evidence type="ECO:0000313" key="3">
    <source>
        <dbReference type="Proteomes" id="UP000746747"/>
    </source>
</evidence>
<evidence type="ECO:0000256" key="1">
    <source>
        <dbReference type="SAM" id="MobiDB-lite"/>
    </source>
</evidence>
<feature type="region of interest" description="Disordered" evidence="1">
    <location>
        <begin position="104"/>
        <end position="125"/>
    </location>
</feature>
<feature type="compositionally biased region" description="Basic and acidic residues" evidence="1">
    <location>
        <begin position="360"/>
        <end position="369"/>
    </location>
</feature>
<dbReference type="OrthoDB" id="5874423at2759"/>
<proteinExistence type="predicted"/>